<evidence type="ECO:0000256" key="1">
    <source>
        <dbReference type="SAM" id="SignalP"/>
    </source>
</evidence>
<keyword evidence="3" id="KW-1185">Reference proteome</keyword>
<dbReference type="Proteomes" id="UP000316921">
    <property type="component" value="Chromosome"/>
</dbReference>
<dbReference type="RefSeq" id="WP_145061253.1">
    <property type="nucleotide sequence ID" value="NZ_CP036287.1"/>
</dbReference>
<dbReference type="InterPro" id="IPR030916">
    <property type="entry name" value="ELWxxDGT_rpt"/>
</dbReference>
<evidence type="ECO:0000313" key="2">
    <source>
        <dbReference type="EMBL" id="QDU65021.1"/>
    </source>
</evidence>
<reference evidence="2 3" key="1">
    <citation type="submission" date="2019-02" db="EMBL/GenBank/DDBJ databases">
        <title>Deep-cultivation of Planctomycetes and their phenomic and genomic characterization uncovers novel biology.</title>
        <authorList>
            <person name="Wiegand S."/>
            <person name="Jogler M."/>
            <person name="Boedeker C."/>
            <person name="Pinto D."/>
            <person name="Vollmers J."/>
            <person name="Rivas-Marin E."/>
            <person name="Kohn T."/>
            <person name="Peeters S.H."/>
            <person name="Heuer A."/>
            <person name="Rast P."/>
            <person name="Oberbeckmann S."/>
            <person name="Bunk B."/>
            <person name="Jeske O."/>
            <person name="Meyerdierks A."/>
            <person name="Storesund J.E."/>
            <person name="Kallscheuer N."/>
            <person name="Luecker S."/>
            <person name="Lage O.M."/>
            <person name="Pohl T."/>
            <person name="Merkel B.J."/>
            <person name="Hornburger P."/>
            <person name="Mueller R.-W."/>
            <person name="Bruemmer F."/>
            <person name="Labrenz M."/>
            <person name="Spormann A.M."/>
            <person name="Op den Camp H."/>
            <person name="Overmann J."/>
            <person name="Amann R."/>
            <person name="Jetten M.S.M."/>
            <person name="Mascher T."/>
            <person name="Medema M.H."/>
            <person name="Devos D.P."/>
            <person name="Kaster A.-K."/>
            <person name="Ovreas L."/>
            <person name="Rohde M."/>
            <person name="Galperin M.Y."/>
            <person name="Jogler C."/>
        </authorList>
    </citation>
    <scope>NUCLEOTIDE SEQUENCE [LARGE SCALE GENOMIC DNA]</scope>
    <source>
        <strain evidence="2 3">Pla133</strain>
    </source>
</reference>
<evidence type="ECO:0008006" key="4">
    <source>
        <dbReference type="Google" id="ProtNLM"/>
    </source>
</evidence>
<proteinExistence type="predicted"/>
<gene>
    <name evidence="2" type="ORF">Pla133_00840</name>
</gene>
<dbReference type="EMBL" id="CP036287">
    <property type="protein sequence ID" value="QDU65021.1"/>
    <property type="molecule type" value="Genomic_DNA"/>
</dbReference>
<feature type="chain" id="PRO_5021943321" description="ELWxxDGT repeat protein" evidence="1">
    <location>
        <begin position="22"/>
        <end position="1071"/>
    </location>
</feature>
<sequence precursor="true">MSLPLLLAALASALPACPPQATLIDVNATVPALPAASAPSDFATLGGSLLFAADEPGLGRELFIFDGTTAQLLVDLYPGDVGSAPEGLVTIGSHVWFSAEGEGVGRELWRTDGTAAGTELVADLAPGGWWSEPSNFKAFGFGVLFEASIPASFPASGAGVWRSDGTAAGTFPLYTFGDWIVGSPDRPAELTIVGDLGFFRSYYGAGLWRTDGTPEGTYKVTGSSLNWVLFVVALGSHVYFTAASQSPPYAIWRSDGSSVELAYAPASGEAFGAAHLAVFAGELYYSGVAPDGSFALFKLDGSTGAPVFLADPDPGGNGKPFDLTAAASYLAFTVLSDNNLGRELWRSDGTPAGTHLIQDAVPGPGDLAPEELTVLGDRIVFRGTGPEGSEPWVTDGVQVQLLADLLAAGSSEPGQFYADGSTVWFAADDASVGREVFRTDGTPAGTQLAADAQPDPLSGDSNPAELVRMGTAAFFVADDGLHGRELWVTDGSEEGTQLVFDLFPGPSGSNPTDLTVHGERLYFTATESDSDPLDRIEVWSTDGTMGGTSRLSDLFSQGFFDPEGLRSVGGHLFFTALDLGSIGREPWASDGSPEGTFLLGNLNPDILSKDSKAGGFTAVGDQVVFSALGPSLVPELWRTDGTAAGTSMVGSVPGGEAFTTPNWMRSLDDHRAVLTADGAESGIEPWVTDGTPAGTFRLADIKPGLGSSLSSSTSSFTGFAMVDGRALFRAKSELLGAELWITDGTPDGTSVAVDLTPGPTGTEFNFIGVVGGRALLRVADANKHDLWASDGTAAGTVQLLDTAALAVGFGVQYATPLAGDVRYVTVDIGSGKSGIWRTDGTLEGTAGVYAIEWPLVLKDLTPVGSGRELALVGKGPEGFEVWGSRGTPSTTKLVVDVNPGPASSGPAKFTRVGDRVLFAGTQPDTGRELYSMPLAQFGGWVLEPYGVACEGTGGLAPRIGTSGKAQLGQSVDLRVTDAFGPSTAFLFLSFDSAQKPLGDCIQYPVDPLFLFAITGTDVSGVGSVTVPLPAGLTALTNVPIHFQYAVVDPSGGFGGAVALTDALEVIVGPAD</sequence>
<keyword evidence="1" id="KW-0732">Signal</keyword>
<accession>A0A518BDE4</accession>
<feature type="signal peptide" evidence="1">
    <location>
        <begin position="1"/>
        <end position="21"/>
    </location>
</feature>
<organism evidence="2 3">
    <name type="scientific">Engelhardtia mirabilis</name>
    <dbReference type="NCBI Taxonomy" id="2528011"/>
    <lineage>
        <taxon>Bacteria</taxon>
        <taxon>Pseudomonadati</taxon>
        <taxon>Planctomycetota</taxon>
        <taxon>Planctomycetia</taxon>
        <taxon>Planctomycetia incertae sedis</taxon>
        <taxon>Engelhardtia</taxon>
    </lineage>
</organism>
<dbReference type="KEGG" id="pbap:Pla133_00840"/>
<dbReference type="SUPFAM" id="SSF63825">
    <property type="entry name" value="YWTD domain"/>
    <property type="match status" value="1"/>
</dbReference>
<dbReference type="NCBIfam" id="TIGR04534">
    <property type="entry name" value="ELWxxDGT_rpt"/>
    <property type="match status" value="1"/>
</dbReference>
<dbReference type="AlphaFoldDB" id="A0A518BDE4"/>
<protein>
    <recommendedName>
        <fullName evidence="4">ELWxxDGT repeat protein</fullName>
    </recommendedName>
</protein>
<name>A0A518BDE4_9BACT</name>
<evidence type="ECO:0000313" key="3">
    <source>
        <dbReference type="Proteomes" id="UP000316921"/>
    </source>
</evidence>